<comment type="caution">
    <text evidence="1">The sequence shown here is derived from an EMBL/GenBank/DDBJ whole genome shotgun (WGS) entry which is preliminary data.</text>
</comment>
<reference evidence="1 2" key="1">
    <citation type="journal article" date="2018" name="Sci. Rep.">
        <title>Genomic signatures of local adaptation to the degree of environmental predictability in rotifers.</title>
        <authorList>
            <person name="Franch-Gras L."/>
            <person name="Hahn C."/>
            <person name="Garcia-Roger E.M."/>
            <person name="Carmona M.J."/>
            <person name="Serra M."/>
            <person name="Gomez A."/>
        </authorList>
    </citation>
    <scope>NUCLEOTIDE SEQUENCE [LARGE SCALE GENOMIC DNA]</scope>
    <source>
        <strain evidence="1">HYR1</strain>
    </source>
</reference>
<protein>
    <submittedName>
        <fullName evidence="1">Uncharacterized protein</fullName>
    </submittedName>
</protein>
<name>A0A3M7PG17_BRAPC</name>
<dbReference type="Proteomes" id="UP000276133">
    <property type="component" value="Unassembled WGS sequence"/>
</dbReference>
<keyword evidence="2" id="KW-1185">Reference proteome</keyword>
<dbReference type="EMBL" id="REGN01011277">
    <property type="protein sequence ID" value="RMZ97647.1"/>
    <property type="molecule type" value="Genomic_DNA"/>
</dbReference>
<evidence type="ECO:0000313" key="1">
    <source>
        <dbReference type="EMBL" id="RMZ97647.1"/>
    </source>
</evidence>
<proteinExistence type="predicted"/>
<sequence length="87" mass="10404">MDIEKINNSFLFDFNYAKCDIIGENLSGDFYRNVKLGNRILKREQNFGRLYHSGAHTLSCRVERICFFEMDIMFSFNKYQDCKLEIK</sequence>
<gene>
    <name evidence="1" type="ORF">BpHYR1_030892</name>
</gene>
<evidence type="ECO:0000313" key="2">
    <source>
        <dbReference type="Proteomes" id="UP000276133"/>
    </source>
</evidence>
<dbReference type="AlphaFoldDB" id="A0A3M7PG17"/>
<organism evidence="1 2">
    <name type="scientific">Brachionus plicatilis</name>
    <name type="common">Marine rotifer</name>
    <name type="synonym">Brachionus muelleri</name>
    <dbReference type="NCBI Taxonomy" id="10195"/>
    <lineage>
        <taxon>Eukaryota</taxon>
        <taxon>Metazoa</taxon>
        <taxon>Spiralia</taxon>
        <taxon>Gnathifera</taxon>
        <taxon>Rotifera</taxon>
        <taxon>Eurotatoria</taxon>
        <taxon>Monogononta</taxon>
        <taxon>Pseudotrocha</taxon>
        <taxon>Ploima</taxon>
        <taxon>Brachionidae</taxon>
        <taxon>Brachionus</taxon>
    </lineage>
</organism>
<accession>A0A3M7PG17</accession>